<keyword evidence="2" id="KW-0288">FMN</keyword>
<evidence type="ECO:0000313" key="6">
    <source>
        <dbReference type="EMBL" id="GEB96765.1"/>
    </source>
</evidence>
<dbReference type="EMBL" id="BJNB01000002">
    <property type="protein sequence ID" value="GEB96765.1"/>
    <property type="molecule type" value="Genomic_DNA"/>
</dbReference>
<dbReference type="EMBL" id="CP009246">
    <property type="protein sequence ID" value="APT86946.1"/>
    <property type="molecule type" value="Genomic_DNA"/>
</dbReference>
<dbReference type="InterPro" id="IPR029039">
    <property type="entry name" value="Flavoprotein-like_sf"/>
</dbReference>
<proteinExistence type="predicted"/>
<dbReference type="PANTHER" id="PTHR43408">
    <property type="entry name" value="FMN REDUCTASE (NADPH)"/>
    <property type="match status" value="1"/>
</dbReference>
<protein>
    <submittedName>
        <fullName evidence="5">Oxidoreductase</fullName>
    </submittedName>
</protein>
<dbReference type="PANTHER" id="PTHR43408:SF2">
    <property type="entry name" value="FMN REDUCTASE (NADPH)"/>
    <property type="match status" value="1"/>
</dbReference>
<sequence>MRSLVVVTAGLSTPSSTRKLAEALCEATEAHITARGEGVEVQVIELRELATELAAAMVNWGADTPNLDAAKRALSTADGLIAVTPAFQGSYSGLFKMFFDTLTPHALEGLPTLIAATGGSSRHALMLDYSLRPLFNYLHAVVVPTGIYQATEDYGTQHGASTNERIGVAAGQLADLMVSPTDRVGGLSGINATDQAPRKTGLDLEEDLIDFGSLLAGHDGTASDSDRA</sequence>
<accession>A0A1L7CM55</accession>
<gene>
    <name evidence="6" type="ORF">CFL01nite_02600</name>
    <name evidence="5" type="ORF">CFLV_06880</name>
</gene>
<evidence type="ECO:0000313" key="7">
    <source>
        <dbReference type="Proteomes" id="UP000185479"/>
    </source>
</evidence>
<dbReference type="Proteomes" id="UP000185479">
    <property type="component" value="Chromosome"/>
</dbReference>
<dbReference type="AlphaFoldDB" id="A0A1L7CM55"/>
<name>A0A1L7CM55_CORFL</name>
<evidence type="ECO:0000313" key="8">
    <source>
        <dbReference type="Proteomes" id="UP000315353"/>
    </source>
</evidence>
<evidence type="ECO:0000256" key="3">
    <source>
        <dbReference type="ARBA" id="ARBA00023002"/>
    </source>
</evidence>
<dbReference type="STRING" id="28028.CFLV_06880"/>
<dbReference type="Proteomes" id="UP000315353">
    <property type="component" value="Unassembled WGS sequence"/>
</dbReference>
<keyword evidence="1" id="KW-0285">Flavoprotein</keyword>
<evidence type="ECO:0000259" key="4">
    <source>
        <dbReference type="Pfam" id="PF03358"/>
    </source>
</evidence>
<dbReference type="Pfam" id="PF03358">
    <property type="entry name" value="FMN_red"/>
    <property type="match status" value="1"/>
</dbReference>
<organism evidence="5 7">
    <name type="scientific">Corynebacterium flavescens</name>
    <dbReference type="NCBI Taxonomy" id="28028"/>
    <lineage>
        <taxon>Bacteria</taxon>
        <taxon>Bacillati</taxon>
        <taxon>Actinomycetota</taxon>
        <taxon>Actinomycetes</taxon>
        <taxon>Mycobacteriales</taxon>
        <taxon>Corynebacteriaceae</taxon>
        <taxon>Corynebacterium</taxon>
    </lineage>
</organism>
<dbReference type="InterPro" id="IPR051814">
    <property type="entry name" value="NAD(P)H-dep_FMN_reductase"/>
</dbReference>
<evidence type="ECO:0000256" key="1">
    <source>
        <dbReference type="ARBA" id="ARBA00022630"/>
    </source>
</evidence>
<keyword evidence="3" id="KW-0560">Oxidoreductase</keyword>
<dbReference type="InterPro" id="IPR005025">
    <property type="entry name" value="FMN_Rdtase-like_dom"/>
</dbReference>
<dbReference type="OrthoDB" id="1643408at2"/>
<feature type="domain" description="NADPH-dependent FMN reductase-like" evidence="4">
    <location>
        <begin position="4"/>
        <end position="150"/>
    </location>
</feature>
<keyword evidence="7" id="KW-1185">Reference proteome</keyword>
<dbReference type="NCBIfam" id="TIGR04037">
    <property type="entry name" value="LLM_duo_CE1759"/>
    <property type="match status" value="1"/>
</dbReference>
<dbReference type="RefSeq" id="WP_075729897.1">
    <property type="nucleotide sequence ID" value="NZ_BJNB01000002.1"/>
</dbReference>
<evidence type="ECO:0000256" key="2">
    <source>
        <dbReference type="ARBA" id="ARBA00022643"/>
    </source>
</evidence>
<dbReference type="GeneID" id="82880439"/>
<dbReference type="SUPFAM" id="SSF52218">
    <property type="entry name" value="Flavoproteins"/>
    <property type="match status" value="1"/>
</dbReference>
<dbReference type="Gene3D" id="3.40.50.360">
    <property type="match status" value="1"/>
</dbReference>
<reference evidence="5 7" key="1">
    <citation type="submission" date="2014-08" db="EMBL/GenBank/DDBJ databases">
        <title>Complete genome sequence of Corynebacterium flavescens OJ8(T)(=DSM 20296(T)), isolated from cheese.</title>
        <authorList>
            <person name="Ruckert C."/>
            <person name="Albersmeier A."/>
            <person name="Winkler A."/>
            <person name="Kalinowski J."/>
        </authorList>
    </citation>
    <scope>NUCLEOTIDE SEQUENCE [LARGE SCALE GENOMIC DNA]</scope>
    <source>
        <strain evidence="5 7">OJ8</strain>
    </source>
</reference>
<dbReference type="InterPro" id="IPR023932">
    <property type="entry name" value="CE1759_FMN_reduct"/>
</dbReference>
<dbReference type="GO" id="GO:0016491">
    <property type="term" value="F:oxidoreductase activity"/>
    <property type="evidence" value="ECO:0007669"/>
    <property type="project" value="UniProtKB-KW"/>
</dbReference>
<dbReference type="KEGG" id="cfc:CFLV_06880"/>
<reference evidence="6 8" key="2">
    <citation type="submission" date="2019-06" db="EMBL/GenBank/DDBJ databases">
        <title>Whole genome shotgun sequence of Corynebacterium flavescens NBRC 14136.</title>
        <authorList>
            <person name="Hosoyama A."/>
            <person name="Uohara A."/>
            <person name="Ohji S."/>
            <person name="Ichikawa N."/>
        </authorList>
    </citation>
    <scope>NUCLEOTIDE SEQUENCE [LARGE SCALE GENOMIC DNA]</scope>
    <source>
        <strain evidence="6 8">NBRC 14136</strain>
    </source>
</reference>
<evidence type="ECO:0000313" key="5">
    <source>
        <dbReference type="EMBL" id="APT86946.1"/>
    </source>
</evidence>